<evidence type="ECO:0000256" key="9">
    <source>
        <dbReference type="ARBA" id="ARBA00023125"/>
    </source>
</evidence>
<dbReference type="KEGG" id="bva:BVAF_015"/>
<dbReference type="AlphaFoldDB" id="E8Q5W0"/>
<keyword evidence="8 10" id="KW-0239">DNA-directed DNA polymerase</keyword>
<sequence>MTFCVERQSLYPILQKIISVVSNRPRLPILKHILLEINNNCLILIVTNLEVEIIAHVFLEKRYVFRSVTVSGIKLYEIFRNLSACAKIFIKLENNKLLVNSGCSSFVLSTLPASDFPNVETLKVDCEFNVIISQLMFKKIIELTQFAMGYRDARHYLNGIFFEIEDKVVRVVATDGHRLAMCEITADTLSSSHSIIIPRQGIVEILRLLNYTKNLVKIKIYDNRICVKIDNYIVHSKLIDSVFPNYKRVLTNNLKLFFEVDRIILKQALKRVSILSNEKLRVVHFNLMHDQLKITANNFKQETSEEILEILYDNENIGISFNVDYILDIINVIDSKTLKFFLTDPVSSVKIEGIPKFYEATYVVMPVRA</sequence>
<dbReference type="GO" id="GO:0005737">
    <property type="term" value="C:cytoplasm"/>
    <property type="evidence" value="ECO:0007669"/>
    <property type="project" value="UniProtKB-SubCell"/>
</dbReference>
<keyword evidence="9" id="KW-0238">DNA-binding</keyword>
<name>E8Q5W0_BLOVB</name>
<dbReference type="OrthoDB" id="8421503at2"/>
<keyword evidence="4 10" id="KW-0963">Cytoplasm</keyword>
<evidence type="ECO:0000256" key="4">
    <source>
        <dbReference type="ARBA" id="ARBA00022490"/>
    </source>
</evidence>
<dbReference type="Pfam" id="PF02767">
    <property type="entry name" value="DNA_pol3_beta_2"/>
    <property type="match status" value="1"/>
</dbReference>
<evidence type="ECO:0000256" key="1">
    <source>
        <dbReference type="ARBA" id="ARBA00004496"/>
    </source>
</evidence>
<evidence type="ECO:0000256" key="10">
    <source>
        <dbReference type="PIRNR" id="PIRNR000804"/>
    </source>
</evidence>
<gene>
    <name evidence="14" type="primary">dnaN</name>
    <name evidence="14" type="ordered locus">BVAF_015</name>
</gene>
<comment type="function">
    <text evidence="10">Confers DNA tethering and processivity to DNA polymerases and other proteins. Acts as a clamp, forming a ring around DNA (a reaction catalyzed by the clamp-loading complex) which diffuses in an ATP-independent manner freely and bidirectionally along dsDNA. Initially characterized for its ability to contact the catalytic subunit of DNA polymerase III (Pol III), a complex, multichain enzyme responsible for most of the replicative synthesis in bacteria; Pol III exhibits 3'-5' exonuclease proofreading activity. The beta chain is required for initiation of replication as well as for processivity of DNA replication.</text>
</comment>
<evidence type="ECO:0000313" key="14">
    <source>
        <dbReference type="EMBL" id="ADV33429.1"/>
    </source>
</evidence>
<evidence type="ECO:0000256" key="8">
    <source>
        <dbReference type="ARBA" id="ARBA00022932"/>
    </source>
</evidence>
<dbReference type="GO" id="GO:0008408">
    <property type="term" value="F:3'-5' exonuclease activity"/>
    <property type="evidence" value="ECO:0007669"/>
    <property type="project" value="InterPro"/>
</dbReference>
<comment type="subcellular location">
    <subcellularLocation>
        <location evidence="1 10">Cytoplasm</location>
    </subcellularLocation>
</comment>
<dbReference type="InterPro" id="IPR046938">
    <property type="entry name" value="DNA_clamp_sf"/>
</dbReference>
<evidence type="ECO:0000259" key="11">
    <source>
        <dbReference type="Pfam" id="PF00712"/>
    </source>
</evidence>
<dbReference type="Gene3D" id="3.70.10.10">
    <property type="match status" value="1"/>
</dbReference>
<dbReference type="RefSeq" id="WP_013516354.1">
    <property type="nucleotide sequence ID" value="NC_014909.2"/>
</dbReference>
<evidence type="ECO:0000256" key="2">
    <source>
        <dbReference type="ARBA" id="ARBA00010752"/>
    </source>
</evidence>
<proteinExistence type="inferred from homology"/>
<dbReference type="GO" id="GO:0003887">
    <property type="term" value="F:DNA-directed DNA polymerase activity"/>
    <property type="evidence" value="ECO:0007669"/>
    <property type="project" value="UniProtKB-UniRule"/>
</dbReference>
<dbReference type="GO" id="GO:0006271">
    <property type="term" value="P:DNA strand elongation involved in DNA replication"/>
    <property type="evidence" value="ECO:0007669"/>
    <property type="project" value="TreeGrafter"/>
</dbReference>
<dbReference type="HOGENOM" id="CLU_038149_4_2_6"/>
<reference evidence="14 15" key="1">
    <citation type="journal article" date="2010" name="BMC Genomics">
        <title>Unprecedented loss of ammonia assimilation capability in a urease-encoding bacterial mutualist.</title>
        <authorList>
            <person name="Williams L.E."/>
            <person name="Wernegreen J.J."/>
        </authorList>
    </citation>
    <scope>NUCLEOTIDE SEQUENCE [LARGE SCALE GENOMIC DNA]</scope>
    <source>
        <strain evidence="14 15">BVAF</strain>
    </source>
</reference>
<comment type="similarity">
    <text evidence="2 10">Belongs to the beta sliding clamp family.</text>
</comment>
<keyword evidence="7 10" id="KW-0235">DNA replication</keyword>
<dbReference type="InterPro" id="IPR022637">
    <property type="entry name" value="DNA_polIII_beta_cen"/>
</dbReference>
<keyword evidence="5 10" id="KW-0808">Transferase</keyword>
<dbReference type="Pfam" id="PF02768">
    <property type="entry name" value="DNA_pol3_beta_3"/>
    <property type="match status" value="1"/>
</dbReference>
<dbReference type="STRING" id="859654.BVAF_015"/>
<evidence type="ECO:0000313" key="15">
    <source>
        <dbReference type="Proteomes" id="UP000007464"/>
    </source>
</evidence>
<evidence type="ECO:0000256" key="3">
    <source>
        <dbReference type="ARBA" id="ARBA00021035"/>
    </source>
</evidence>
<dbReference type="InterPro" id="IPR022635">
    <property type="entry name" value="DNA_polIII_beta_C"/>
</dbReference>
<dbReference type="CDD" id="cd00140">
    <property type="entry name" value="beta_clamp"/>
    <property type="match status" value="1"/>
</dbReference>
<dbReference type="Pfam" id="PF00712">
    <property type="entry name" value="DNA_pol3_beta"/>
    <property type="match status" value="1"/>
</dbReference>
<feature type="domain" description="DNA polymerase III beta sliding clamp N-terminal" evidence="11">
    <location>
        <begin position="1"/>
        <end position="119"/>
    </location>
</feature>
<dbReference type="GO" id="GO:0003677">
    <property type="term" value="F:DNA binding"/>
    <property type="evidence" value="ECO:0007669"/>
    <property type="project" value="UniProtKB-UniRule"/>
</dbReference>
<dbReference type="GO" id="GO:0009360">
    <property type="term" value="C:DNA polymerase III complex"/>
    <property type="evidence" value="ECO:0007669"/>
    <property type="project" value="InterPro"/>
</dbReference>
<evidence type="ECO:0000259" key="12">
    <source>
        <dbReference type="Pfam" id="PF02767"/>
    </source>
</evidence>
<evidence type="ECO:0000256" key="6">
    <source>
        <dbReference type="ARBA" id="ARBA00022695"/>
    </source>
</evidence>
<dbReference type="SMART" id="SM00480">
    <property type="entry name" value="POL3Bc"/>
    <property type="match status" value="1"/>
</dbReference>
<dbReference type="SUPFAM" id="SSF55979">
    <property type="entry name" value="DNA clamp"/>
    <property type="match status" value="3"/>
</dbReference>
<organism evidence="14 15">
    <name type="scientific">Blochmanniella vafra (strain BVAF)</name>
    <dbReference type="NCBI Taxonomy" id="859654"/>
    <lineage>
        <taxon>Bacteria</taxon>
        <taxon>Pseudomonadati</taxon>
        <taxon>Pseudomonadota</taxon>
        <taxon>Gammaproteobacteria</taxon>
        <taxon>Enterobacterales</taxon>
        <taxon>Enterobacteriaceae</taxon>
        <taxon>ant endosymbionts</taxon>
        <taxon>Candidatus Blochmanniella</taxon>
    </lineage>
</organism>
<dbReference type="Proteomes" id="UP000007464">
    <property type="component" value="Chromosome"/>
</dbReference>
<accession>E8Q5W0</accession>
<dbReference type="InterPro" id="IPR022634">
    <property type="entry name" value="DNA_polIII_beta_N"/>
</dbReference>
<dbReference type="PANTHER" id="PTHR30478">
    <property type="entry name" value="DNA POLYMERASE III SUBUNIT BETA"/>
    <property type="match status" value="1"/>
</dbReference>
<evidence type="ECO:0000259" key="13">
    <source>
        <dbReference type="Pfam" id="PF02768"/>
    </source>
</evidence>
<dbReference type="NCBIfam" id="TIGR00663">
    <property type="entry name" value="dnan"/>
    <property type="match status" value="1"/>
</dbReference>
<feature type="domain" description="DNA polymerase III beta sliding clamp C-terminal" evidence="13">
    <location>
        <begin position="247"/>
        <end position="368"/>
    </location>
</feature>
<feature type="domain" description="DNA polymerase III beta sliding clamp central" evidence="12">
    <location>
        <begin position="132"/>
        <end position="245"/>
    </location>
</feature>
<protein>
    <recommendedName>
        <fullName evidence="3 10">Beta sliding clamp</fullName>
    </recommendedName>
</protein>
<comment type="subunit">
    <text evidence="10">Forms a ring-shaped head-to-tail homodimer around DNA.</text>
</comment>
<evidence type="ECO:0000256" key="5">
    <source>
        <dbReference type="ARBA" id="ARBA00022679"/>
    </source>
</evidence>
<evidence type="ECO:0000256" key="7">
    <source>
        <dbReference type="ARBA" id="ARBA00022705"/>
    </source>
</evidence>
<dbReference type="PIRSF" id="PIRSF000804">
    <property type="entry name" value="DNA_pol_III_b"/>
    <property type="match status" value="1"/>
</dbReference>
<dbReference type="EMBL" id="CP002189">
    <property type="protein sequence ID" value="ADV33429.1"/>
    <property type="molecule type" value="Genomic_DNA"/>
</dbReference>
<dbReference type="InterPro" id="IPR001001">
    <property type="entry name" value="DNA_polIII_beta"/>
</dbReference>
<dbReference type="Gene3D" id="3.10.150.10">
    <property type="entry name" value="DNA Polymerase III, subunit A, domain 2"/>
    <property type="match status" value="1"/>
</dbReference>
<keyword evidence="6 10" id="KW-0548">Nucleotidyltransferase</keyword>
<dbReference type="PANTHER" id="PTHR30478:SF0">
    <property type="entry name" value="BETA SLIDING CLAMP"/>
    <property type="match status" value="1"/>
</dbReference>
<keyword evidence="15" id="KW-1185">Reference proteome</keyword>